<name>A0AAD6AWY0_9TELE</name>
<dbReference type="PANTHER" id="PTHR10527">
    <property type="entry name" value="IMPORTIN BETA"/>
    <property type="match status" value="1"/>
</dbReference>
<dbReference type="AlphaFoldDB" id="A0AAD6AWY0"/>
<evidence type="ECO:0000313" key="7">
    <source>
        <dbReference type="Proteomes" id="UP001219934"/>
    </source>
</evidence>
<comment type="subcellular location">
    <subcellularLocation>
        <location evidence="1">Cytoplasm</location>
    </subcellularLocation>
</comment>
<feature type="non-terminal residue" evidence="6">
    <location>
        <position position="1"/>
    </location>
</feature>
<dbReference type="InterPro" id="IPR016024">
    <property type="entry name" value="ARM-type_fold"/>
</dbReference>
<dbReference type="EMBL" id="JAPTMU010000014">
    <property type="protein sequence ID" value="KAJ4932285.1"/>
    <property type="molecule type" value="Genomic_DNA"/>
</dbReference>
<dbReference type="InterPro" id="IPR040122">
    <property type="entry name" value="Importin_beta"/>
</dbReference>
<dbReference type="Proteomes" id="UP001219934">
    <property type="component" value="Unassembled WGS sequence"/>
</dbReference>
<protein>
    <submittedName>
        <fullName evidence="6">Uncharacterized protein</fullName>
    </submittedName>
</protein>
<evidence type="ECO:0000256" key="4">
    <source>
        <dbReference type="ARBA" id="ARBA00022737"/>
    </source>
</evidence>
<evidence type="ECO:0000256" key="3">
    <source>
        <dbReference type="ARBA" id="ARBA00022490"/>
    </source>
</evidence>
<dbReference type="SUPFAM" id="SSF48371">
    <property type="entry name" value="ARM repeat"/>
    <property type="match status" value="5"/>
</dbReference>
<evidence type="ECO:0000256" key="2">
    <source>
        <dbReference type="ARBA" id="ARBA00022448"/>
    </source>
</evidence>
<evidence type="ECO:0000313" key="6">
    <source>
        <dbReference type="EMBL" id="KAJ4932285.1"/>
    </source>
</evidence>
<dbReference type="Gene3D" id="1.25.10.10">
    <property type="entry name" value="Leucine-rich Repeat Variant"/>
    <property type="match status" value="6"/>
</dbReference>
<evidence type="ECO:0000256" key="5">
    <source>
        <dbReference type="ARBA" id="ARBA00022927"/>
    </source>
</evidence>
<evidence type="ECO:0000256" key="1">
    <source>
        <dbReference type="ARBA" id="ARBA00004496"/>
    </source>
</evidence>
<accession>A0AAD6AWY0</accession>
<dbReference type="InterPro" id="IPR011989">
    <property type="entry name" value="ARM-like"/>
</dbReference>
<keyword evidence="5" id="KW-0653">Protein transport</keyword>
<keyword evidence="2" id="KW-0813">Transport</keyword>
<dbReference type="GO" id="GO:0005737">
    <property type="term" value="C:cytoplasm"/>
    <property type="evidence" value="ECO:0007669"/>
    <property type="project" value="UniProtKB-SubCell"/>
</dbReference>
<keyword evidence="3" id="KW-0963">Cytoplasm</keyword>
<gene>
    <name evidence="6" type="ORF">JOQ06_010710</name>
</gene>
<dbReference type="GO" id="GO:0006606">
    <property type="term" value="P:protein import into nucleus"/>
    <property type="evidence" value="ECO:0007669"/>
    <property type="project" value="InterPro"/>
</dbReference>
<keyword evidence="4" id="KW-0677">Repeat</keyword>
<organism evidence="6 7">
    <name type="scientific">Pogonophryne albipinna</name>
    <dbReference type="NCBI Taxonomy" id="1090488"/>
    <lineage>
        <taxon>Eukaryota</taxon>
        <taxon>Metazoa</taxon>
        <taxon>Chordata</taxon>
        <taxon>Craniata</taxon>
        <taxon>Vertebrata</taxon>
        <taxon>Euteleostomi</taxon>
        <taxon>Actinopterygii</taxon>
        <taxon>Neopterygii</taxon>
        <taxon>Teleostei</taxon>
        <taxon>Neoteleostei</taxon>
        <taxon>Acanthomorphata</taxon>
        <taxon>Eupercaria</taxon>
        <taxon>Perciformes</taxon>
        <taxon>Notothenioidei</taxon>
        <taxon>Pogonophryne</taxon>
    </lineage>
</organism>
<sequence>MQPYVGVVLPNLVEIINRPNTPKTLLENTAITIGRLGYVCPQEVAPQLQQFIRPWCTSLRNIRDNEEKDSAFRGICVMIGVNPAAVVQDFIFFCDAVASWVNPKDDLRDMFYKCSLATLSEFMPILGLNLNPEFISVCNNATWAIGEIDMQMGAEMQPYVGVVLPNLVEIINRPNTPKTLLENTAITIGRLGYVCPQEVAPQLQQFIRPWCTSLRNIRDNEEKDSAFRGICVMIGVNPAGVVQDFIFFCDAVASWVNPKDDLRDMFYKEGESTEFMPILGLNLNPEFISVCNNATWAIGEIAMQMGAEMQPYVGVVLPNLVEIINRPNTPKTLLENTAITIGRLGYVCPQEVAPQLQQFIRPWCTSLRNIRDNEEKDSAFRGICVMIGVNPAAVVQDFIFFCDAVASWVNPKDDLRDMFYKCSLATLSEFMPILGLNLNPEFISVCNNATWAIGEIAMQMGAEMQPYVGVVLPNLVEIINRPNTPKTLLENTAITIGRLGYVCPQEVAPQLQQFIRPWCTSLRNIRDNEEKDSAFRGICVMIGVNPAGVVQDFIFFCDAVASWVNPKDDLRDMFYKEGESTEFMPILGLNLNPEFISVCNNATWAIGEIAMQMGAEMQPYVGVVLPNLVEIINRPNTPKTLLENTAITIGRLGYVCPQEVAPQLQQFIRPWCTSLRNIRDNEERDSAFRGICVMIGVNPAGVVQDFIFFCDAVASWVNPKDDLRDMFYKCSLATLSEFMPILGLNLNPEFISVCNNATWAIGEIAMQMGAEMQPYVGVVLPNLVEIINRPNTPKTLLENTAITIGRLGYVCPQEVAPQLQQFIRPWCTSLRNIRDNEEKDSAFRGICVMIGVNPAGVVQDFIFFCDAVASWVNPKDDLRDMFYK</sequence>
<keyword evidence="7" id="KW-1185">Reference proteome</keyword>
<proteinExistence type="predicted"/>
<reference evidence="6" key="1">
    <citation type="submission" date="2022-11" db="EMBL/GenBank/DDBJ databases">
        <title>Chromosome-level genome of Pogonophryne albipinna.</title>
        <authorList>
            <person name="Jo E."/>
        </authorList>
    </citation>
    <scope>NUCLEOTIDE SEQUENCE</scope>
    <source>
        <strain evidence="6">SGF0006</strain>
        <tissue evidence="6">Muscle</tissue>
    </source>
</reference>
<comment type="caution">
    <text evidence="6">The sequence shown here is derived from an EMBL/GenBank/DDBJ whole genome shotgun (WGS) entry which is preliminary data.</text>
</comment>